<evidence type="ECO:0000256" key="9">
    <source>
        <dbReference type="HAMAP-Rule" id="MF_00067"/>
    </source>
</evidence>
<reference evidence="11 12" key="1">
    <citation type="journal article" date="2013" name="Genome Announc.">
        <title>Draft genome sequences for three mercury-methylating, sulfate-reducing bacteria.</title>
        <authorList>
            <person name="Brown S.D."/>
            <person name="Hurt R.A.Jr."/>
            <person name="Gilmour C.C."/>
            <person name="Elias D.A."/>
        </authorList>
    </citation>
    <scope>NUCLEOTIDE SEQUENCE [LARGE SCALE GENOMIC DNA]</scope>
    <source>
        <strain evidence="11 12">DSM 2059</strain>
    </source>
</reference>
<dbReference type="PANTHER" id="PTHR30390">
    <property type="entry name" value="SEDOHEPTULOSE 7-PHOSPHATE ISOMERASE / DNAA INITIATOR-ASSOCIATING FACTOR FOR REPLICATION INITIATION"/>
    <property type="match status" value="1"/>
</dbReference>
<keyword evidence="12" id="KW-1185">Reference proteome</keyword>
<comment type="catalytic activity">
    <reaction evidence="1 9">
        <text>2 D-sedoheptulose 7-phosphate = D-glycero-alpha-D-manno-heptose 7-phosphate + D-glycero-beta-D-manno-heptose 7-phosphate</text>
        <dbReference type="Rhea" id="RHEA:27489"/>
        <dbReference type="ChEBI" id="CHEBI:57483"/>
        <dbReference type="ChEBI" id="CHEBI:60203"/>
        <dbReference type="ChEBI" id="CHEBI:60204"/>
        <dbReference type="EC" id="5.3.1.28"/>
    </reaction>
</comment>
<dbReference type="PROSITE" id="PS51464">
    <property type="entry name" value="SIS"/>
    <property type="match status" value="1"/>
</dbReference>
<feature type="binding site" evidence="9">
    <location>
        <begin position="91"/>
        <end position="92"/>
    </location>
    <ligand>
        <name>substrate</name>
    </ligand>
</feature>
<feature type="binding site" evidence="9">
    <location>
        <position position="168"/>
    </location>
    <ligand>
        <name>Zn(2+)</name>
        <dbReference type="ChEBI" id="CHEBI:29105"/>
    </ligand>
</feature>
<dbReference type="CDD" id="cd05006">
    <property type="entry name" value="SIS_GmhA"/>
    <property type="match status" value="1"/>
</dbReference>
<feature type="domain" description="SIS" evidence="10">
    <location>
        <begin position="34"/>
        <end position="192"/>
    </location>
</feature>
<dbReference type="HAMAP" id="MF_00067">
    <property type="entry name" value="GmhA"/>
    <property type="match status" value="1"/>
</dbReference>
<dbReference type="SUPFAM" id="SSF53697">
    <property type="entry name" value="SIS domain"/>
    <property type="match status" value="1"/>
</dbReference>
<comment type="caution">
    <text evidence="11">The sequence shown here is derived from an EMBL/GenBank/DDBJ whole genome shotgun (WGS) entry which is preliminary data.</text>
</comment>
<gene>
    <name evidence="9" type="primary">gmhA</name>
    <name evidence="11" type="ORF">dsmv_2545</name>
</gene>
<dbReference type="AlphaFoldDB" id="S7TRD3"/>
<organism evidence="11 12">
    <name type="scientific">Desulfococcus multivorans DSM 2059</name>
    <dbReference type="NCBI Taxonomy" id="1121405"/>
    <lineage>
        <taxon>Bacteria</taxon>
        <taxon>Pseudomonadati</taxon>
        <taxon>Thermodesulfobacteriota</taxon>
        <taxon>Desulfobacteria</taxon>
        <taxon>Desulfobacterales</taxon>
        <taxon>Desulfococcaceae</taxon>
        <taxon>Desulfococcus</taxon>
    </lineage>
</organism>
<dbReference type="Proteomes" id="UP000014977">
    <property type="component" value="Unassembled WGS sequence"/>
</dbReference>
<comment type="miscellaneous">
    <text evidence="9">The reaction produces a racemic mixture of D-glycero-alpha-D-manno-heptose 7-phosphate and D-glycero-beta-D-manno-heptose 7-phosphate.</text>
</comment>
<feature type="binding site" evidence="9">
    <location>
        <position position="168"/>
    </location>
    <ligand>
        <name>substrate</name>
    </ligand>
</feature>
<dbReference type="Gene3D" id="3.40.50.10490">
    <property type="entry name" value="Glucose-6-phosphate isomerase like protein, domain 1"/>
    <property type="match status" value="1"/>
</dbReference>
<keyword evidence="4 9" id="KW-0963">Cytoplasm</keyword>
<dbReference type="GO" id="GO:0008270">
    <property type="term" value="F:zinc ion binding"/>
    <property type="evidence" value="ECO:0007669"/>
    <property type="project" value="UniProtKB-UniRule"/>
</dbReference>
<keyword evidence="5 9" id="KW-0479">Metal-binding</keyword>
<keyword evidence="8 9" id="KW-0119">Carbohydrate metabolism</keyword>
<protein>
    <recommendedName>
        <fullName evidence="9">Phosphoheptose isomerase</fullName>
        <ecNumber evidence="9">5.3.1.28</ecNumber>
    </recommendedName>
    <alternativeName>
        <fullName evidence="9">Sedoheptulose 7-phosphate isomerase</fullName>
    </alternativeName>
</protein>
<feature type="binding site" evidence="9">
    <location>
        <position position="58"/>
    </location>
    <ligand>
        <name>Zn(2+)</name>
        <dbReference type="ChEBI" id="CHEBI:29105"/>
    </ligand>
</feature>
<dbReference type="GO" id="GO:0005975">
    <property type="term" value="P:carbohydrate metabolic process"/>
    <property type="evidence" value="ECO:0007669"/>
    <property type="project" value="UniProtKB-UniRule"/>
</dbReference>
<dbReference type="OrthoDB" id="9810929at2"/>
<evidence type="ECO:0000256" key="2">
    <source>
        <dbReference type="ARBA" id="ARBA00004496"/>
    </source>
</evidence>
<dbReference type="EC" id="5.3.1.28" evidence="9"/>
<dbReference type="GO" id="GO:0097367">
    <property type="term" value="F:carbohydrate derivative binding"/>
    <property type="evidence" value="ECO:0007669"/>
    <property type="project" value="InterPro"/>
</dbReference>
<feature type="binding site" evidence="9">
    <location>
        <position position="176"/>
    </location>
    <ligand>
        <name>Zn(2+)</name>
        <dbReference type="ChEBI" id="CHEBI:29105"/>
    </ligand>
</feature>
<keyword evidence="7 9" id="KW-0413">Isomerase</keyword>
<dbReference type="GO" id="GO:0005737">
    <property type="term" value="C:cytoplasm"/>
    <property type="evidence" value="ECO:0007669"/>
    <property type="project" value="UniProtKB-SubCell"/>
</dbReference>
<feature type="binding site" evidence="9">
    <location>
        <position position="62"/>
    </location>
    <ligand>
        <name>substrate</name>
    </ligand>
</feature>
<evidence type="ECO:0000256" key="5">
    <source>
        <dbReference type="ARBA" id="ARBA00022723"/>
    </source>
</evidence>
<dbReference type="PANTHER" id="PTHR30390:SF6">
    <property type="entry name" value="DNAA INITIATOR-ASSOCIATING PROTEIN DIAA"/>
    <property type="match status" value="1"/>
</dbReference>
<dbReference type="InterPro" id="IPR004515">
    <property type="entry name" value="Phosphoheptose_Isoase"/>
</dbReference>
<dbReference type="GO" id="GO:0008968">
    <property type="term" value="F:D-sedoheptulose 7-phosphate isomerase activity"/>
    <property type="evidence" value="ECO:0007669"/>
    <property type="project" value="UniProtKB-UniRule"/>
</dbReference>
<sequence>MKEMILASLKASLHTKEKSVLTHTDDLLAATENIRQSLVAGGKLLIFGNGGSAADAQHIAAEFVNRFLKERRPLAAMALTTDTSVITSIGNDYHFDQIFQKQVEALGRIGDIAVGISTSGNSPNVVLAMETARKMGLFTIGFTGRGGAIATLSDILFTVPSDVTARIQETHITLAHILCELVEERMFGGVGAAAQP</sequence>
<comment type="similarity">
    <text evidence="3 9">Belongs to the SIS family. GmhA subfamily.</text>
</comment>
<evidence type="ECO:0000313" key="12">
    <source>
        <dbReference type="Proteomes" id="UP000014977"/>
    </source>
</evidence>
<evidence type="ECO:0000256" key="4">
    <source>
        <dbReference type="ARBA" id="ARBA00022490"/>
    </source>
</evidence>
<dbReference type="eggNOG" id="COG0279">
    <property type="taxonomic scope" value="Bacteria"/>
</dbReference>
<comment type="subcellular location">
    <subcellularLocation>
        <location evidence="2 9">Cytoplasm</location>
    </subcellularLocation>
</comment>
<dbReference type="InterPro" id="IPR050099">
    <property type="entry name" value="SIS_GmhA/DiaA_subfam"/>
</dbReference>
<evidence type="ECO:0000256" key="3">
    <source>
        <dbReference type="ARBA" id="ARBA00009894"/>
    </source>
</evidence>
<dbReference type="Pfam" id="PF13580">
    <property type="entry name" value="SIS_2"/>
    <property type="match status" value="1"/>
</dbReference>
<dbReference type="RefSeq" id="WP_020877302.1">
    <property type="nucleotide sequence ID" value="NZ_ATHJ01000088.1"/>
</dbReference>
<proteinExistence type="inferred from homology"/>
<dbReference type="STRING" id="897.B2D07_19170"/>
<evidence type="ECO:0000256" key="8">
    <source>
        <dbReference type="ARBA" id="ARBA00023277"/>
    </source>
</evidence>
<comment type="function">
    <text evidence="9">Catalyzes the isomerization of sedoheptulose 7-phosphate in D-glycero-D-manno-heptose 7-phosphate.</text>
</comment>
<dbReference type="EMBL" id="ATHJ01000088">
    <property type="protein sequence ID" value="EPR39697.1"/>
    <property type="molecule type" value="Genomic_DNA"/>
</dbReference>
<feature type="binding site" evidence="9">
    <location>
        <begin position="49"/>
        <end position="51"/>
    </location>
    <ligand>
        <name>substrate</name>
    </ligand>
</feature>
<comment type="pathway">
    <text evidence="9">Carbohydrate biosynthesis; D-glycero-D-manno-heptose 7-phosphate biosynthesis; D-glycero-alpha-D-manno-heptose 7-phosphate and D-glycero-beta-D-manno-heptose 7-phosphate from sedoheptulose 7-phosphate: step 1/1.</text>
</comment>
<evidence type="ECO:0000259" key="10">
    <source>
        <dbReference type="PROSITE" id="PS51464"/>
    </source>
</evidence>
<feature type="binding site" evidence="9">
    <location>
        <position position="122"/>
    </location>
    <ligand>
        <name>substrate</name>
    </ligand>
</feature>
<name>S7TRD3_DESML</name>
<dbReference type="InterPro" id="IPR001347">
    <property type="entry name" value="SIS_dom"/>
</dbReference>
<comment type="cofactor">
    <cofactor evidence="9">
        <name>Zn(2+)</name>
        <dbReference type="ChEBI" id="CHEBI:29105"/>
    </cofactor>
    <text evidence="9">Binds 1 zinc ion per subunit.</text>
</comment>
<keyword evidence="6 9" id="KW-0862">Zinc</keyword>
<feature type="binding site" evidence="9">
    <location>
        <position position="62"/>
    </location>
    <ligand>
        <name>Zn(2+)</name>
        <dbReference type="ChEBI" id="CHEBI:29105"/>
    </ligand>
</feature>
<dbReference type="UniPathway" id="UPA00041">
    <property type="reaction ID" value="UER00436"/>
</dbReference>
<dbReference type="GO" id="GO:2001061">
    <property type="term" value="P:D-glycero-D-manno-heptose 7-phosphate biosynthetic process"/>
    <property type="evidence" value="ECO:0007669"/>
    <property type="project" value="UniProtKB-UniPathway"/>
</dbReference>
<accession>S7TRD3</accession>
<evidence type="ECO:0000256" key="7">
    <source>
        <dbReference type="ARBA" id="ARBA00023235"/>
    </source>
</evidence>
<dbReference type="InterPro" id="IPR035461">
    <property type="entry name" value="GmhA/DiaA"/>
</dbReference>
<evidence type="ECO:0000256" key="1">
    <source>
        <dbReference type="ARBA" id="ARBA00000348"/>
    </source>
</evidence>
<feature type="binding site" evidence="9">
    <location>
        <begin position="117"/>
        <end position="119"/>
    </location>
    <ligand>
        <name>substrate</name>
    </ligand>
</feature>
<dbReference type="InterPro" id="IPR046348">
    <property type="entry name" value="SIS_dom_sf"/>
</dbReference>
<dbReference type="PATRIC" id="fig|1121405.3.peg.2195"/>
<evidence type="ECO:0000313" key="11">
    <source>
        <dbReference type="EMBL" id="EPR39697.1"/>
    </source>
</evidence>
<evidence type="ECO:0000256" key="6">
    <source>
        <dbReference type="ARBA" id="ARBA00022833"/>
    </source>
</evidence>